<evidence type="ECO:0000256" key="1">
    <source>
        <dbReference type="SAM" id="SignalP"/>
    </source>
</evidence>
<sequence>MKPLALGALALVSSTAFAPVLAADYAQIPELRPSYPTHWEGEPENPLKFELGLRYFYSRGSQEISVGNDYARAEDTSHILEVHGRIVDEHTSSYVKASGGYALATDGTYSTNVAPGDLRFSGGQIGHVGADFGYMPFGNDAFRIGGLVGYQYLKESPDKARADILQFDGLHVHALRLGVTAKADLGTFADITAEVAGIPYAWVTGSTPTYVIPAPGLINADRVTGTIDSAAYGASGELMLGIHPTENLTLRVGGRAWYLTGPTNANLIYTSSANPDQSTTVGTLLDSFAMFRYGGLVELTGRF</sequence>
<feature type="chain" id="PRO_5011442623" evidence="1">
    <location>
        <begin position="19"/>
        <end position="303"/>
    </location>
</feature>
<proteinExistence type="predicted"/>
<dbReference type="Proteomes" id="UP000199074">
    <property type="component" value="Unassembled WGS sequence"/>
</dbReference>
<dbReference type="RefSeq" id="WP_092424503.1">
    <property type="nucleotide sequence ID" value="NZ_FPCK01000002.1"/>
</dbReference>
<keyword evidence="1" id="KW-0732">Signal</keyword>
<evidence type="ECO:0000313" key="3">
    <source>
        <dbReference type="Proteomes" id="UP000199074"/>
    </source>
</evidence>
<dbReference type="OrthoDB" id="7591823at2"/>
<name>A0A1I7NMB4_9HYPH</name>
<dbReference type="EMBL" id="FPCK01000002">
    <property type="protein sequence ID" value="SFV35720.1"/>
    <property type="molecule type" value="Genomic_DNA"/>
</dbReference>
<organism evidence="2 3">
    <name type="scientific">Devosia crocina</name>
    <dbReference type="NCBI Taxonomy" id="429728"/>
    <lineage>
        <taxon>Bacteria</taxon>
        <taxon>Pseudomonadati</taxon>
        <taxon>Pseudomonadota</taxon>
        <taxon>Alphaproteobacteria</taxon>
        <taxon>Hyphomicrobiales</taxon>
        <taxon>Devosiaceae</taxon>
        <taxon>Devosia</taxon>
    </lineage>
</organism>
<keyword evidence="3" id="KW-1185">Reference proteome</keyword>
<accession>A0A1I7NMB4</accession>
<feature type="signal peptide" evidence="1">
    <location>
        <begin position="1"/>
        <end position="18"/>
    </location>
</feature>
<dbReference type="STRING" id="429728.SAMN05216456_2215"/>
<protein>
    <submittedName>
        <fullName evidence="2">Uncharacterized protein</fullName>
    </submittedName>
</protein>
<reference evidence="2 3" key="1">
    <citation type="submission" date="2016-10" db="EMBL/GenBank/DDBJ databases">
        <authorList>
            <person name="de Groot N.N."/>
        </authorList>
    </citation>
    <scope>NUCLEOTIDE SEQUENCE [LARGE SCALE GENOMIC DNA]</scope>
    <source>
        <strain evidence="2 3">IPL20</strain>
    </source>
</reference>
<evidence type="ECO:0000313" key="2">
    <source>
        <dbReference type="EMBL" id="SFV35720.1"/>
    </source>
</evidence>
<gene>
    <name evidence="2" type="ORF">SAMN05216456_2215</name>
</gene>
<dbReference type="AlphaFoldDB" id="A0A1I7NMB4"/>